<organism evidence="2 3">
    <name type="scientific">Nannocystis exedens</name>
    <dbReference type="NCBI Taxonomy" id="54"/>
    <lineage>
        <taxon>Bacteria</taxon>
        <taxon>Pseudomonadati</taxon>
        <taxon>Myxococcota</taxon>
        <taxon>Polyangia</taxon>
        <taxon>Nannocystales</taxon>
        <taxon>Nannocystaceae</taxon>
        <taxon>Nannocystis</taxon>
    </lineage>
</organism>
<dbReference type="Proteomes" id="UP000199400">
    <property type="component" value="Unassembled WGS sequence"/>
</dbReference>
<feature type="region of interest" description="Disordered" evidence="1">
    <location>
        <begin position="1"/>
        <end position="36"/>
    </location>
</feature>
<reference evidence="3" key="1">
    <citation type="submission" date="2016-10" db="EMBL/GenBank/DDBJ databases">
        <authorList>
            <person name="Varghese N."/>
            <person name="Submissions S."/>
        </authorList>
    </citation>
    <scope>NUCLEOTIDE SEQUENCE [LARGE SCALE GENOMIC DNA]</scope>
    <source>
        <strain evidence="3">ATCC 25963</strain>
    </source>
</reference>
<dbReference type="RefSeq" id="WP_143140691.1">
    <property type="nucleotide sequence ID" value="NZ_FOMX01000013.1"/>
</dbReference>
<keyword evidence="3" id="KW-1185">Reference proteome</keyword>
<evidence type="ECO:0000256" key="1">
    <source>
        <dbReference type="SAM" id="MobiDB-lite"/>
    </source>
</evidence>
<evidence type="ECO:0000313" key="2">
    <source>
        <dbReference type="EMBL" id="SFE40018.1"/>
    </source>
</evidence>
<proteinExistence type="predicted"/>
<evidence type="ECO:0000313" key="3">
    <source>
        <dbReference type="Proteomes" id="UP000199400"/>
    </source>
</evidence>
<gene>
    <name evidence="2" type="ORF">SAMN02745121_04117</name>
</gene>
<sequence length="75" mass="8624">MPPIKPTRTHADTTPPREVSAPELSSRTSPPPEVDPLRQLFRRHANHFSGVRARQIQHRLRDRLFREVPGDPESP</sequence>
<name>A0A1I2A8V5_9BACT</name>
<accession>A0A1I2A8V5</accession>
<protein>
    <submittedName>
        <fullName evidence="2">Uncharacterized protein</fullName>
    </submittedName>
</protein>
<dbReference type="EMBL" id="FOMX01000013">
    <property type="protein sequence ID" value="SFE40018.1"/>
    <property type="molecule type" value="Genomic_DNA"/>
</dbReference>
<dbReference type="AlphaFoldDB" id="A0A1I2A8V5"/>